<dbReference type="GO" id="GO:0005576">
    <property type="term" value="C:extracellular region"/>
    <property type="evidence" value="ECO:0007669"/>
    <property type="project" value="UniProtKB-SubCell"/>
</dbReference>
<evidence type="ECO:0000256" key="3">
    <source>
        <dbReference type="ARBA" id="ARBA00022729"/>
    </source>
</evidence>
<dbReference type="NCBIfam" id="TIGR04183">
    <property type="entry name" value="Por_Secre_tail"/>
    <property type="match status" value="1"/>
</dbReference>
<dbReference type="InterPro" id="IPR051417">
    <property type="entry name" value="SDr/BOS_complex"/>
</dbReference>
<sequence>MLATPAGLNRQNTATVNWYEPDIECDLSGFATYTQGGWGSPSNSGPGTIRDLYFNNVFPTGLTVGGNFTIHLTSATAVKNFLPQGGTAAALTQNYTDPTTNINVFAGQVVALTLNVYYHDASYLGSNPYSLGDLIITTGPLSGLTVYQLLAYANTALGGGSTPYTFSQLNDAATAVNENFNEGANKGFLDCDDTQPCLNKIGDFVWHDKNVNGIQDNGEPGLEGVVVELTYGSTTVTTTTDANGYYEFAGLPNGTYSVKVASSNYAGGGVLESTTQTKWYSTKKNQGSDDSKDSDANKNESVTVTLDCADDMTIDFGFYKTCVSLIKEGPTTAKPGDVITYTFTVENCGDVTLSGGVDVYDPLINPSGDNKIKNVTPVSPGETRTFTKSYTVKDSDCGDLVNHAWAIGHPIDGSPNVRFDTEWTTFIDCEPDCEGEIGNRVWLDLDCDGIQDNDEVGIPNVKVILKNANHEVIAETFTNNNGIYTFTELCAGTYFVFVDESTLPDGYTPSPTYQGGNPAKDSNENGEEVILPTDNSKDYTIDFGYCAPFEEPEVDIEVIKSASTSNPSDGDIFTYTILVKNNGPDDAHGVQVTDQLPDGVVYLSHNASAGSYDNNTGVWMVGNLANGASETLTISVQVDVEDMNNATFNLGVASDYNLFALYDVNQPSSDTEGKVAVGRNAYFANYSIGDKLPPNSGDVLIVGNNLEYISGAVYNGNVVYGNSTNLDSEYYAVSITGGTLRQDTPIDFAAAEGYLLGLSSTLFGYSVNGTTTMQWGGLKLTGTDPYLNVFMVDGADLSSANDFQINVPNGSVVLVNVSGTTVSWAGGLTVTGTSIGNVLYNFKDATSITIQGIDVRGSILAPKAHVNFAAGVQNGQMICKSLEGMGQFNNSKFIGNIPTETQIVNVAVVTGVIELDTNPDNDMDDAVVVVNGTDPGTGNGGGNGGSGNGGWEYVGNFLDGQIIWSLAYTEDGCILVGTLGGAIYKSNTEGTEFTLINEGMNVGFIWALLVHNGYYFAGTEQGVFMYNGSSWVLVGLVGMDVRSLSAVDGKIYAGVWGGGVYVSSDNGATWTQLTSELLSWSAVQDITVHLSGNFNVELFVATLGNGICFSPDGGVNWTKLNIDYQFVWSIASTSAGVLFAGTYGDGLYTSNDNGLTWTKVFGVNAQYIYDITVDLNDNVYISTLLGGIFVSTDGGSSFSNAGMGGIGTSSVLAFGSSESNSSVYVGTSSGSIYRKVGSNGVTSVEDENIPKEFKLEQNFPNPFNPSTTIQFAVPKAGEYKVVIYNILGQQVAELLNTQLQPGVHKVQFNANQLASGVYIYQLIGDKVNFTKKMVLMK</sequence>
<evidence type="ECO:0000259" key="6">
    <source>
        <dbReference type="Pfam" id="PF17210"/>
    </source>
</evidence>
<name>A0A0W8FY64_9ZZZZ</name>
<dbReference type="NCBIfam" id="TIGR04215">
    <property type="entry name" value="choice_anch_A"/>
    <property type="match status" value="1"/>
</dbReference>
<dbReference type="Gene3D" id="2.60.40.4070">
    <property type="match status" value="1"/>
</dbReference>
<protein>
    <recommendedName>
        <fullName evidence="11">Choice-of-anchor A family protein</fullName>
    </recommendedName>
</protein>
<dbReference type="Pfam" id="PF24346">
    <property type="entry name" value="DUF7507"/>
    <property type="match status" value="1"/>
</dbReference>
<dbReference type="InterPro" id="IPR013783">
    <property type="entry name" value="Ig-like_fold"/>
</dbReference>
<dbReference type="PANTHER" id="PTHR23303:SF15">
    <property type="entry name" value="COLOSSIN-A"/>
    <property type="match status" value="1"/>
</dbReference>
<keyword evidence="2" id="KW-0964">Secreted</keyword>
<feature type="domain" description="DUF7507" evidence="9">
    <location>
        <begin position="325"/>
        <end position="415"/>
    </location>
</feature>
<evidence type="ECO:0000259" key="9">
    <source>
        <dbReference type="Pfam" id="PF24346"/>
    </source>
</evidence>
<reference evidence="10" key="1">
    <citation type="journal article" date="2015" name="Proc. Natl. Acad. Sci. U.S.A.">
        <title>Networks of energetic and metabolic interactions define dynamics in microbial communities.</title>
        <authorList>
            <person name="Embree M."/>
            <person name="Liu J.K."/>
            <person name="Al-Bassam M.M."/>
            <person name="Zengler K."/>
        </authorList>
    </citation>
    <scope>NUCLEOTIDE SEQUENCE</scope>
</reference>
<dbReference type="Pfam" id="PF20597">
    <property type="entry name" value="pAdhesive_15"/>
    <property type="match status" value="1"/>
</dbReference>
<dbReference type="Gene3D" id="2.60.40.10">
    <property type="entry name" value="Immunoglobulins"/>
    <property type="match status" value="2"/>
</dbReference>
<gene>
    <name evidence="10" type="ORF">ASZ90_004331</name>
</gene>
<evidence type="ECO:0000313" key="10">
    <source>
        <dbReference type="EMBL" id="KUG25840.1"/>
    </source>
</evidence>
<dbReference type="Pfam" id="PF01345">
    <property type="entry name" value="DUF11"/>
    <property type="match status" value="1"/>
</dbReference>
<dbReference type="InterPro" id="IPR026588">
    <property type="entry name" value="Choice_anch_A"/>
</dbReference>
<feature type="domain" description="SD-repeat containing protein B" evidence="6">
    <location>
        <begin position="436"/>
        <end position="545"/>
    </location>
</feature>
<feature type="domain" description="Choice-of-anchor A" evidence="8">
    <location>
        <begin position="650"/>
        <end position="890"/>
    </location>
</feature>
<dbReference type="InterPro" id="IPR047589">
    <property type="entry name" value="DUF11_rpt"/>
</dbReference>
<accession>A0A0W8FY64</accession>
<dbReference type="NCBIfam" id="TIGR01451">
    <property type="entry name" value="B_ant_repeat"/>
    <property type="match status" value="2"/>
</dbReference>
<evidence type="ECO:0000256" key="2">
    <source>
        <dbReference type="ARBA" id="ARBA00022525"/>
    </source>
</evidence>
<organism evidence="10">
    <name type="scientific">hydrocarbon metagenome</name>
    <dbReference type="NCBI Taxonomy" id="938273"/>
    <lineage>
        <taxon>unclassified sequences</taxon>
        <taxon>metagenomes</taxon>
        <taxon>ecological metagenomes</taxon>
    </lineage>
</organism>
<evidence type="ECO:0000259" key="5">
    <source>
        <dbReference type="Pfam" id="PF01345"/>
    </source>
</evidence>
<dbReference type="PANTHER" id="PTHR23303">
    <property type="entry name" value="CARBOXYPEPTIDASE REGULATORY REGION-CONTAINING"/>
    <property type="match status" value="1"/>
</dbReference>
<keyword evidence="3" id="KW-0732">Signal</keyword>
<dbReference type="Pfam" id="PF17210">
    <property type="entry name" value="SdrD_B"/>
    <property type="match status" value="2"/>
</dbReference>
<evidence type="ECO:0000259" key="7">
    <source>
        <dbReference type="Pfam" id="PF18962"/>
    </source>
</evidence>
<proteinExistence type="predicted"/>
<dbReference type="EMBL" id="LNQE01000591">
    <property type="protein sequence ID" value="KUG25840.1"/>
    <property type="molecule type" value="Genomic_DNA"/>
</dbReference>
<feature type="domain" description="DUF11" evidence="5">
    <location>
        <begin position="555"/>
        <end position="647"/>
    </location>
</feature>
<dbReference type="Pfam" id="PF18962">
    <property type="entry name" value="Por_Secre_tail"/>
    <property type="match status" value="1"/>
</dbReference>
<dbReference type="InterPro" id="IPR015943">
    <property type="entry name" value="WD40/YVTN_repeat-like_dom_sf"/>
</dbReference>
<comment type="caution">
    <text evidence="10">The sequence shown here is derived from an EMBL/GenBank/DDBJ whole genome shotgun (WGS) entry which is preliminary data.</text>
</comment>
<dbReference type="Gene3D" id="2.60.40.1170">
    <property type="entry name" value="Mu homology domain, subdomain B"/>
    <property type="match status" value="1"/>
</dbReference>
<dbReference type="InterPro" id="IPR036278">
    <property type="entry name" value="Sialidase_sf"/>
</dbReference>
<feature type="region of interest" description="Disordered" evidence="4">
    <location>
        <begin position="507"/>
        <end position="527"/>
    </location>
</feature>
<comment type="subcellular location">
    <subcellularLocation>
        <location evidence="1">Secreted</location>
    </subcellularLocation>
</comment>
<dbReference type="SUPFAM" id="SSF117074">
    <property type="entry name" value="Hypothetical protein PA1324"/>
    <property type="match status" value="2"/>
</dbReference>
<feature type="domain" description="SD-repeat containing protein B" evidence="6">
    <location>
        <begin position="200"/>
        <end position="318"/>
    </location>
</feature>
<dbReference type="InterPro" id="IPR033764">
    <property type="entry name" value="Sdr_B"/>
</dbReference>
<evidence type="ECO:0000256" key="1">
    <source>
        <dbReference type="ARBA" id="ARBA00004613"/>
    </source>
</evidence>
<dbReference type="Gene3D" id="2.130.10.10">
    <property type="entry name" value="YVTN repeat-like/Quinoprotein amine dehydrogenase"/>
    <property type="match status" value="2"/>
</dbReference>
<dbReference type="InterPro" id="IPR026444">
    <property type="entry name" value="Secre_tail"/>
</dbReference>
<feature type="domain" description="Secretion system C-terminal sorting" evidence="7">
    <location>
        <begin position="1259"/>
        <end position="1334"/>
    </location>
</feature>
<evidence type="ECO:0000256" key="4">
    <source>
        <dbReference type="SAM" id="MobiDB-lite"/>
    </source>
</evidence>
<dbReference type="SUPFAM" id="SSF50939">
    <property type="entry name" value="Sialidases"/>
    <property type="match status" value="1"/>
</dbReference>
<evidence type="ECO:0008006" key="11">
    <source>
        <dbReference type="Google" id="ProtNLM"/>
    </source>
</evidence>
<dbReference type="InterPro" id="IPR001434">
    <property type="entry name" value="OmcB-like_DUF11"/>
</dbReference>
<evidence type="ECO:0000259" key="8">
    <source>
        <dbReference type="Pfam" id="PF20597"/>
    </source>
</evidence>
<dbReference type="InterPro" id="IPR055354">
    <property type="entry name" value="DUF7507"/>
</dbReference>